<organism evidence="12 13">
    <name type="scientific">Nguyenibacter vanlangensis</name>
    <dbReference type="NCBI Taxonomy" id="1216886"/>
    <lineage>
        <taxon>Bacteria</taxon>
        <taxon>Pseudomonadati</taxon>
        <taxon>Pseudomonadota</taxon>
        <taxon>Alphaproteobacteria</taxon>
        <taxon>Acetobacterales</taxon>
        <taxon>Acetobacteraceae</taxon>
        <taxon>Nguyenibacter</taxon>
    </lineage>
</organism>
<dbReference type="CDD" id="cd12837">
    <property type="entry name" value="EcCorA-like_u1"/>
    <property type="match status" value="1"/>
</dbReference>
<keyword evidence="10 11" id="KW-0472">Membrane</keyword>
<sequence>MFLAHPPGEPARTVTDAADFAGAAWLDLIDPTPEEQALAARLTGQRIPTREALEEIESSSRLFMEDDAVYLSTPLIRRTPDDFFVSPVGFVLMRDRLLTIRFTAFSAFETVARQIEDQKRADGHEAPTSDEIAIRLMEAVVDRLADILEHLGQALDVLSRDIFQAGGPQRGAGQLDRTLRALLRRVGRSGDLASSVRDSLLGLERVAIFISENKRHTVSDRLAGRLATVVRDIASLNDFVAQTTNKVQFLLDATLGFISIAQNNGMKILTVVSFIGVAPTLVAGIYGMNFHDIPELGWRYGYGYALGLIAATIVLPLLWFWRRGWLGDGM</sequence>
<gene>
    <name evidence="12" type="ORF">AAC691_14325</name>
</gene>
<dbReference type="PANTHER" id="PTHR46494:SF3">
    <property type="entry name" value="ZINC TRANSPORT PROTEIN ZNTB"/>
    <property type="match status" value="1"/>
</dbReference>
<keyword evidence="9" id="KW-0406">Ion transport</keyword>
<feature type="transmembrane region" description="Helical" evidence="11">
    <location>
        <begin position="300"/>
        <end position="321"/>
    </location>
</feature>
<evidence type="ECO:0000313" key="12">
    <source>
        <dbReference type="EMBL" id="XAE41470.1"/>
    </source>
</evidence>
<dbReference type="InterPro" id="IPR045861">
    <property type="entry name" value="CorA_cytoplasmic_dom"/>
</dbReference>
<name>A0ABZ3D1E7_9PROT</name>
<dbReference type="EMBL" id="CP152276">
    <property type="protein sequence ID" value="XAE41470.1"/>
    <property type="molecule type" value="Genomic_DNA"/>
</dbReference>
<keyword evidence="13" id="KW-1185">Reference proteome</keyword>
<keyword evidence="3" id="KW-0813">Transport</keyword>
<evidence type="ECO:0000256" key="10">
    <source>
        <dbReference type="ARBA" id="ARBA00023136"/>
    </source>
</evidence>
<reference evidence="12 13" key="1">
    <citation type="submission" date="2024-04" db="EMBL/GenBank/DDBJ databases">
        <title>Complete genome sequence of Nguyenibacter vanlangesis HBCM-1154, a strain capable of nitrogen fixation, IAA production, and phosphorus solubilization isolated from sugarcane soil.</title>
        <authorList>
            <person name="MY HANH P."/>
        </authorList>
    </citation>
    <scope>NUCLEOTIDE SEQUENCE [LARGE SCALE GENOMIC DNA]</scope>
    <source>
        <strain evidence="12 13">HBCM 1154</strain>
    </source>
</reference>
<dbReference type="RefSeq" id="WP_323989320.1">
    <property type="nucleotide sequence ID" value="NZ_CP152276.1"/>
</dbReference>
<comment type="subcellular location">
    <subcellularLocation>
        <location evidence="1">Cell membrane</location>
        <topology evidence="1">Multi-pass membrane protein</topology>
    </subcellularLocation>
</comment>
<dbReference type="InterPro" id="IPR045863">
    <property type="entry name" value="CorA_TM1_TM2"/>
</dbReference>
<proteinExistence type="inferred from homology"/>
<dbReference type="Proteomes" id="UP001449795">
    <property type="component" value="Chromosome"/>
</dbReference>
<evidence type="ECO:0000256" key="3">
    <source>
        <dbReference type="ARBA" id="ARBA00022448"/>
    </source>
</evidence>
<keyword evidence="8 11" id="KW-1133">Transmembrane helix</keyword>
<protein>
    <submittedName>
        <fullName evidence="12">Magnesium transporter CorA family protein</fullName>
    </submittedName>
</protein>
<comment type="similarity">
    <text evidence="2">Belongs to the CorA metal ion transporter (MIT) (TC 1.A.35) family.</text>
</comment>
<dbReference type="SUPFAM" id="SSF144083">
    <property type="entry name" value="Magnesium transport protein CorA, transmembrane region"/>
    <property type="match status" value="1"/>
</dbReference>
<evidence type="ECO:0000256" key="1">
    <source>
        <dbReference type="ARBA" id="ARBA00004651"/>
    </source>
</evidence>
<dbReference type="Gene3D" id="3.30.460.20">
    <property type="entry name" value="CorA soluble domain-like"/>
    <property type="match status" value="1"/>
</dbReference>
<dbReference type="Pfam" id="PF01544">
    <property type="entry name" value="CorA"/>
    <property type="match status" value="1"/>
</dbReference>
<evidence type="ECO:0000256" key="8">
    <source>
        <dbReference type="ARBA" id="ARBA00022989"/>
    </source>
</evidence>
<dbReference type="SUPFAM" id="SSF143865">
    <property type="entry name" value="CorA soluble domain-like"/>
    <property type="match status" value="1"/>
</dbReference>
<keyword evidence="5" id="KW-0997">Cell inner membrane</keyword>
<dbReference type="PANTHER" id="PTHR46494">
    <property type="entry name" value="CORA FAMILY METAL ION TRANSPORTER (EUROFUNG)"/>
    <property type="match status" value="1"/>
</dbReference>
<keyword evidence="6 11" id="KW-0812">Transmembrane</keyword>
<feature type="transmembrane region" description="Helical" evidence="11">
    <location>
        <begin position="268"/>
        <end position="288"/>
    </location>
</feature>
<dbReference type="Gene3D" id="1.20.58.340">
    <property type="entry name" value="Magnesium transport protein CorA, transmembrane region"/>
    <property type="match status" value="2"/>
</dbReference>
<keyword evidence="7" id="KW-0862">Zinc</keyword>
<accession>A0ABZ3D1E7</accession>
<evidence type="ECO:0000256" key="5">
    <source>
        <dbReference type="ARBA" id="ARBA00022519"/>
    </source>
</evidence>
<evidence type="ECO:0000256" key="6">
    <source>
        <dbReference type="ARBA" id="ARBA00022692"/>
    </source>
</evidence>
<evidence type="ECO:0000256" key="4">
    <source>
        <dbReference type="ARBA" id="ARBA00022475"/>
    </source>
</evidence>
<evidence type="ECO:0000256" key="11">
    <source>
        <dbReference type="SAM" id="Phobius"/>
    </source>
</evidence>
<evidence type="ECO:0000256" key="7">
    <source>
        <dbReference type="ARBA" id="ARBA00022833"/>
    </source>
</evidence>
<evidence type="ECO:0000256" key="2">
    <source>
        <dbReference type="ARBA" id="ARBA00009765"/>
    </source>
</evidence>
<dbReference type="InterPro" id="IPR002523">
    <property type="entry name" value="MgTranspt_CorA/ZnTranspt_ZntB"/>
</dbReference>
<keyword evidence="4" id="KW-1003">Cell membrane</keyword>
<evidence type="ECO:0000313" key="13">
    <source>
        <dbReference type="Proteomes" id="UP001449795"/>
    </source>
</evidence>
<evidence type="ECO:0000256" key="9">
    <source>
        <dbReference type="ARBA" id="ARBA00023065"/>
    </source>
</evidence>